<dbReference type="RefSeq" id="WP_068141077.1">
    <property type="nucleotide sequence ID" value="NZ_AP014924.1"/>
</dbReference>
<evidence type="ECO:0000313" key="12">
    <source>
        <dbReference type="Proteomes" id="UP000065807"/>
    </source>
</evidence>
<keyword evidence="2 8" id="KW-0820">tRNA-binding</keyword>
<evidence type="ECO:0000256" key="6">
    <source>
        <dbReference type="ARBA" id="ARBA00048707"/>
    </source>
</evidence>
<proteinExistence type="inferred from homology"/>
<evidence type="ECO:0000256" key="1">
    <source>
        <dbReference type="ARBA" id="ARBA00013260"/>
    </source>
</evidence>
<sequence length="197" mass="21467">MRMVVGLGNPGSRYHRTRHNVGFEVVERLASRLGARAWRDARLASTLTADLEGEELLLVRPLTFMNESGRAVARHRPQQLPLERLMLVADDVHLPLGTLRMRAGGSAGGHNGLRSVEAHLGSQAYPRLRVGVGDPGDPGRMVDHVLGRFTAVEWRTLEAALERAVDAILCWARDGIGPAMSRYNGPVEVAKEAPEGA</sequence>
<organism evidence="11 12">
    <name type="scientific">Limnochorda pilosa</name>
    <dbReference type="NCBI Taxonomy" id="1555112"/>
    <lineage>
        <taxon>Bacteria</taxon>
        <taxon>Bacillati</taxon>
        <taxon>Bacillota</taxon>
        <taxon>Limnochordia</taxon>
        <taxon>Limnochordales</taxon>
        <taxon>Limnochordaceae</taxon>
        <taxon>Limnochorda</taxon>
    </lineage>
</organism>
<dbReference type="Proteomes" id="UP000065807">
    <property type="component" value="Chromosome"/>
</dbReference>
<feature type="site" description="Discriminates between blocked and unblocked aminoacyl-tRNA" evidence="8">
    <location>
        <position position="9"/>
    </location>
</feature>
<comment type="subcellular location">
    <subcellularLocation>
        <location evidence="8">Cytoplasm</location>
    </subcellularLocation>
</comment>
<dbReference type="NCBIfam" id="TIGR00447">
    <property type="entry name" value="pth"/>
    <property type="match status" value="1"/>
</dbReference>
<name>A0A0K2SQK1_LIMPI</name>
<dbReference type="GO" id="GO:0000049">
    <property type="term" value="F:tRNA binding"/>
    <property type="evidence" value="ECO:0007669"/>
    <property type="project" value="UniProtKB-UniRule"/>
</dbReference>
<evidence type="ECO:0000256" key="7">
    <source>
        <dbReference type="ARBA" id="ARBA00050038"/>
    </source>
</evidence>
<dbReference type="PANTHER" id="PTHR17224">
    <property type="entry name" value="PEPTIDYL-TRNA HYDROLASE"/>
    <property type="match status" value="1"/>
</dbReference>
<comment type="similarity">
    <text evidence="5 8 10">Belongs to the PTH family.</text>
</comment>
<keyword evidence="4 8" id="KW-0694">RNA-binding</keyword>
<evidence type="ECO:0000256" key="5">
    <source>
        <dbReference type="ARBA" id="ARBA00038063"/>
    </source>
</evidence>
<evidence type="ECO:0000256" key="2">
    <source>
        <dbReference type="ARBA" id="ARBA00022555"/>
    </source>
</evidence>
<comment type="catalytic activity">
    <reaction evidence="6 8 9">
        <text>an N-acyl-L-alpha-aminoacyl-tRNA + H2O = an N-acyl-L-amino acid + a tRNA + H(+)</text>
        <dbReference type="Rhea" id="RHEA:54448"/>
        <dbReference type="Rhea" id="RHEA-COMP:10123"/>
        <dbReference type="Rhea" id="RHEA-COMP:13883"/>
        <dbReference type="ChEBI" id="CHEBI:15377"/>
        <dbReference type="ChEBI" id="CHEBI:15378"/>
        <dbReference type="ChEBI" id="CHEBI:59874"/>
        <dbReference type="ChEBI" id="CHEBI:78442"/>
        <dbReference type="ChEBI" id="CHEBI:138191"/>
        <dbReference type="EC" id="3.1.1.29"/>
    </reaction>
</comment>
<feature type="site" description="Stabilizes the basic form of H active site to accept a proton" evidence="8">
    <location>
        <position position="90"/>
    </location>
</feature>
<dbReference type="PROSITE" id="PS01195">
    <property type="entry name" value="PEPT_TRNA_HYDROL_1"/>
    <property type="match status" value="1"/>
</dbReference>
<evidence type="ECO:0000256" key="8">
    <source>
        <dbReference type="HAMAP-Rule" id="MF_00083"/>
    </source>
</evidence>
<dbReference type="GO" id="GO:0072344">
    <property type="term" value="P:rescue of stalled ribosome"/>
    <property type="evidence" value="ECO:0007669"/>
    <property type="project" value="UniProtKB-UniRule"/>
</dbReference>
<feature type="binding site" evidence="8">
    <location>
        <position position="14"/>
    </location>
    <ligand>
        <name>tRNA</name>
        <dbReference type="ChEBI" id="CHEBI:17843"/>
    </ligand>
</feature>
<evidence type="ECO:0000256" key="9">
    <source>
        <dbReference type="RuleBase" id="RU000673"/>
    </source>
</evidence>
<keyword evidence="3 8" id="KW-0378">Hydrolase</keyword>
<evidence type="ECO:0000256" key="10">
    <source>
        <dbReference type="RuleBase" id="RU004320"/>
    </source>
</evidence>
<dbReference type="PANTHER" id="PTHR17224:SF1">
    <property type="entry name" value="PEPTIDYL-TRNA HYDROLASE"/>
    <property type="match status" value="1"/>
</dbReference>
<gene>
    <name evidence="8" type="primary">pth</name>
    <name evidence="11" type="ORF">LIP_3596</name>
</gene>
<feature type="binding site" evidence="8">
    <location>
        <position position="66"/>
    </location>
    <ligand>
        <name>tRNA</name>
        <dbReference type="ChEBI" id="CHEBI:17843"/>
    </ligand>
</feature>
<dbReference type="PATRIC" id="fig|1555112.3.peg.3632"/>
<keyword evidence="8" id="KW-0963">Cytoplasm</keyword>
<dbReference type="HAMAP" id="MF_00083">
    <property type="entry name" value="Pept_tRNA_hydro_bact"/>
    <property type="match status" value="1"/>
</dbReference>
<evidence type="ECO:0000256" key="3">
    <source>
        <dbReference type="ARBA" id="ARBA00022801"/>
    </source>
</evidence>
<accession>A0A0K2SQK1</accession>
<dbReference type="OrthoDB" id="9800507at2"/>
<reference evidence="12" key="2">
    <citation type="journal article" date="2016" name="Int. J. Syst. Evol. Microbiol.">
        <title>Complete genome sequence and cell structure of Limnochorda pilosa, a Gram-negative spore-former within the phylum Firmicutes.</title>
        <authorList>
            <person name="Watanabe M."/>
            <person name="Kojima H."/>
            <person name="Fukui M."/>
        </authorList>
    </citation>
    <scope>NUCLEOTIDE SEQUENCE [LARGE SCALE GENOMIC DNA]</scope>
    <source>
        <strain evidence="12">HC45</strain>
    </source>
</reference>
<evidence type="ECO:0000313" key="11">
    <source>
        <dbReference type="EMBL" id="BAS29405.1"/>
    </source>
</evidence>
<feature type="binding site" evidence="8">
    <location>
        <position position="64"/>
    </location>
    <ligand>
        <name>tRNA</name>
        <dbReference type="ChEBI" id="CHEBI:17843"/>
    </ligand>
</feature>
<feature type="binding site" evidence="8">
    <location>
        <position position="111"/>
    </location>
    <ligand>
        <name>tRNA</name>
        <dbReference type="ChEBI" id="CHEBI:17843"/>
    </ligand>
</feature>
<dbReference type="GO" id="GO:0006515">
    <property type="term" value="P:protein quality control for misfolded or incompletely synthesized proteins"/>
    <property type="evidence" value="ECO:0007669"/>
    <property type="project" value="UniProtKB-UniRule"/>
</dbReference>
<dbReference type="KEGG" id="lpil:LIP_3596"/>
<dbReference type="STRING" id="1555112.LIP_3596"/>
<dbReference type="InterPro" id="IPR001328">
    <property type="entry name" value="Pept_tRNA_hydro"/>
</dbReference>
<protein>
    <recommendedName>
        <fullName evidence="7 8">Peptidyl-tRNA hydrolase</fullName>
        <shortName evidence="8">Pth</shortName>
        <ecNumber evidence="1 8">3.1.1.29</ecNumber>
    </recommendedName>
</protein>
<comment type="function">
    <text evidence="8">Catalyzes the release of premature peptidyl moieties from peptidyl-tRNA molecules trapped in stalled 50S ribosomal subunits, and thus maintains levels of free tRNAs and 50S ribosomes.</text>
</comment>
<dbReference type="GO" id="GO:0005737">
    <property type="term" value="C:cytoplasm"/>
    <property type="evidence" value="ECO:0007669"/>
    <property type="project" value="UniProtKB-SubCell"/>
</dbReference>
<evidence type="ECO:0000256" key="4">
    <source>
        <dbReference type="ARBA" id="ARBA00022884"/>
    </source>
</evidence>
<comment type="subunit">
    <text evidence="8">Monomer.</text>
</comment>
<feature type="active site" description="Proton acceptor" evidence="8">
    <location>
        <position position="19"/>
    </location>
</feature>
<dbReference type="Gene3D" id="3.40.50.1470">
    <property type="entry name" value="Peptidyl-tRNA hydrolase"/>
    <property type="match status" value="1"/>
</dbReference>
<dbReference type="InterPro" id="IPR018171">
    <property type="entry name" value="Pept_tRNA_hydro_CS"/>
</dbReference>
<dbReference type="PROSITE" id="PS01196">
    <property type="entry name" value="PEPT_TRNA_HYDROL_2"/>
    <property type="match status" value="1"/>
</dbReference>
<keyword evidence="12" id="KW-1185">Reference proteome</keyword>
<reference evidence="12" key="1">
    <citation type="submission" date="2015-07" db="EMBL/GenBank/DDBJ databases">
        <title>Complete genome sequence and phylogenetic analysis of Limnochorda pilosa.</title>
        <authorList>
            <person name="Watanabe M."/>
            <person name="Kojima H."/>
            <person name="Fukui M."/>
        </authorList>
    </citation>
    <scope>NUCLEOTIDE SEQUENCE [LARGE SCALE GENOMIC DNA]</scope>
    <source>
        <strain evidence="12">HC45</strain>
    </source>
</reference>
<dbReference type="SUPFAM" id="SSF53178">
    <property type="entry name" value="Peptidyl-tRNA hydrolase-like"/>
    <property type="match status" value="1"/>
</dbReference>
<dbReference type="InterPro" id="IPR036416">
    <property type="entry name" value="Pept_tRNA_hydro_sf"/>
</dbReference>
<dbReference type="EMBL" id="AP014924">
    <property type="protein sequence ID" value="BAS29405.1"/>
    <property type="molecule type" value="Genomic_DNA"/>
</dbReference>
<comment type="function">
    <text evidence="8">Hydrolyzes ribosome-free peptidyl-tRNAs (with 1 or more amino acids incorporated), which drop off the ribosome during protein synthesis, or as a result of ribosome stalling.</text>
</comment>
<dbReference type="AlphaFoldDB" id="A0A0K2SQK1"/>
<dbReference type="CDD" id="cd00462">
    <property type="entry name" value="PTH"/>
    <property type="match status" value="1"/>
</dbReference>
<dbReference type="Pfam" id="PF01195">
    <property type="entry name" value="Pept_tRNA_hydro"/>
    <property type="match status" value="1"/>
</dbReference>
<dbReference type="EC" id="3.1.1.29" evidence="1 8"/>
<dbReference type="FunFam" id="3.40.50.1470:FF:000001">
    <property type="entry name" value="Peptidyl-tRNA hydrolase"/>
    <property type="match status" value="1"/>
</dbReference>
<dbReference type="GO" id="GO:0004045">
    <property type="term" value="F:peptidyl-tRNA hydrolase activity"/>
    <property type="evidence" value="ECO:0007669"/>
    <property type="project" value="UniProtKB-UniRule"/>
</dbReference>